<reference evidence="2 3" key="1">
    <citation type="submission" date="2017-07" db="EMBL/GenBank/DDBJ databases">
        <title>Sandarakinorhabdus cyanobacteriorum sp. nov., a novel bacterium isolated from cyanobacterial aggregates in a eutrophic lake.</title>
        <authorList>
            <person name="Cai H."/>
        </authorList>
    </citation>
    <scope>NUCLEOTIDE SEQUENCE [LARGE SCALE GENOMIC DNA]</scope>
    <source>
        <strain evidence="2 3">TH057</strain>
    </source>
</reference>
<evidence type="ECO:0000313" key="2">
    <source>
        <dbReference type="EMBL" id="OYQ27691.1"/>
    </source>
</evidence>
<gene>
    <name evidence="2" type="ORF">CHU93_10540</name>
</gene>
<organism evidence="2 3">
    <name type="scientific">Sandarakinorhabdus cyanobacteriorum</name>
    <dbReference type="NCBI Taxonomy" id="1981098"/>
    <lineage>
        <taxon>Bacteria</taxon>
        <taxon>Pseudomonadati</taxon>
        <taxon>Pseudomonadota</taxon>
        <taxon>Alphaproteobacteria</taxon>
        <taxon>Sphingomonadales</taxon>
        <taxon>Sphingosinicellaceae</taxon>
        <taxon>Sandarakinorhabdus</taxon>
    </lineage>
</organism>
<feature type="domain" description="ACT" evidence="1">
    <location>
        <begin position="91"/>
        <end position="168"/>
    </location>
</feature>
<dbReference type="AlphaFoldDB" id="A0A255YEQ9"/>
<dbReference type="PANTHER" id="PTHR34875">
    <property type="entry name" value="UPF0237 PROTEIN MJ1558"/>
    <property type="match status" value="1"/>
</dbReference>
<dbReference type="Proteomes" id="UP000216991">
    <property type="component" value="Unassembled WGS sequence"/>
</dbReference>
<dbReference type="InterPro" id="IPR016867">
    <property type="entry name" value="GcvR"/>
</dbReference>
<comment type="caution">
    <text evidence="2">The sequence shown here is derived from an EMBL/GenBank/DDBJ whole genome shotgun (WGS) entry which is preliminary data.</text>
</comment>
<dbReference type="PROSITE" id="PS51671">
    <property type="entry name" value="ACT"/>
    <property type="match status" value="1"/>
</dbReference>
<dbReference type="EMBL" id="NOXT01000113">
    <property type="protein sequence ID" value="OYQ27691.1"/>
    <property type="molecule type" value="Genomic_DNA"/>
</dbReference>
<evidence type="ECO:0000313" key="3">
    <source>
        <dbReference type="Proteomes" id="UP000216991"/>
    </source>
</evidence>
<evidence type="ECO:0000259" key="1">
    <source>
        <dbReference type="PROSITE" id="PS51671"/>
    </source>
</evidence>
<dbReference type="Pfam" id="PF13740">
    <property type="entry name" value="ACT_6"/>
    <property type="match status" value="1"/>
</dbReference>
<sequence>MASKVILTVIGSDRPGLTAALAQAVLDAGGNWLESHLARLAGRYVGSVLVEIAPERLAVLHKAVADVDAKGLNVSLVDAGEGAAETGTRLTLQLVAQDRPGIVNELAQALSPLKVNIEQLETTAEDGAWSGARLFRAEVVASLPPGVSEADVQAALEGVSAEIMVDLA</sequence>
<dbReference type="OrthoDB" id="12860at2"/>
<dbReference type="Gene3D" id="3.30.70.260">
    <property type="match status" value="2"/>
</dbReference>
<dbReference type="InterPro" id="IPR002912">
    <property type="entry name" value="ACT_dom"/>
</dbReference>
<dbReference type="PIRSF" id="PIRSF028103">
    <property type="entry name" value="GcvR"/>
    <property type="match status" value="1"/>
</dbReference>
<protein>
    <recommendedName>
        <fullName evidence="1">ACT domain-containing protein</fullName>
    </recommendedName>
</protein>
<dbReference type="GO" id="GO:0006355">
    <property type="term" value="P:regulation of DNA-templated transcription"/>
    <property type="evidence" value="ECO:0007669"/>
    <property type="project" value="InterPro"/>
</dbReference>
<dbReference type="SUPFAM" id="SSF55021">
    <property type="entry name" value="ACT-like"/>
    <property type="match status" value="2"/>
</dbReference>
<accession>A0A255YEQ9</accession>
<dbReference type="PANTHER" id="PTHR34875:SF6">
    <property type="entry name" value="UPF0237 PROTEIN MJ1558"/>
    <property type="match status" value="1"/>
</dbReference>
<keyword evidence="3" id="KW-1185">Reference proteome</keyword>
<dbReference type="InterPro" id="IPR050990">
    <property type="entry name" value="UPF0237/GcvR_regulator"/>
</dbReference>
<dbReference type="CDD" id="cd04869">
    <property type="entry name" value="ACT_GcvR_2"/>
    <property type="match status" value="1"/>
</dbReference>
<dbReference type="RefSeq" id="WP_094474002.1">
    <property type="nucleotide sequence ID" value="NZ_NOXT01000113.1"/>
</dbReference>
<proteinExistence type="predicted"/>
<name>A0A255YEQ9_9SPHN</name>
<dbReference type="InterPro" id="IPR045865">
    <property type="entry name" value="ACT-like_dom_sf"/>
</dbReference>